<keyword evidence="5 9" id="KW-0103">Bromodomain</keyword>
<keyword evidence="7" id="KW-0539">Nucleus</keyword>
<dbReference type="InterPro" id="IPR036770">
    <property type="entry name" value="Ankyrin_rpt-contain_sf"/>
</dbReference>
<evidence type="ECO:0000256" key="6">
    <source>
        <dbReference type="ARBA" id="ARBA00023163"/>
    </source>
</evidence>
<dbReference type="SUPFAM" id="SSF48403">
    <property type="entry name" value="Ankyrin repeat"/>
    <property type="match status" value="1"/>
</dbReference>
<proteinExistence type="predicted"/>
<dbReference type="SUPFAM" id="SSF81995">
    <property type="entry name" value="beta-sandwich domain of Sec23/24"/>
    <property type="match status" value="1"/>
</dbReference>
<dbReference type="PROSITE" id="PS00633">
    <property type="entry name" value="BROMODOMAIN_1"/>
    <property type="match status" value="1"/>
</dbReference>
<reference evidence="13 14" key="1">
    <citation type="submission" date="2024-04" db="EMBL/GenBank/DDBJ databases">
        <title>genome sequences of Mucor flavus KT1a and Helicostylum pulchrum KT1b strains isolated from the surface of a dry-aged beef.</title>
        <authorList>
            <person name="Toyotome T."/>
            <person name="Hosono M."/>
            <person name="Torimaru M."/>
            <person name="Fukuda K."/>
            <person name="Mikami N."/>
        </authorList>
    </citation>
    <scope>NUCLEOTIDE SEQUENCE [LARGE SCALE GENOMIC DNA]</scope>
    <source>
        <strain evidence="13 14">KT1a</strain>
    </source>
</reference>
<keyword evidence="2" id="KW-0677">Repeat</keyword>
<evidence type="ECO:0000313" key="14">
    <source>
        <dbReference type="Proteomes" id="UP001473302"/>
    </source>
</evidence>
<dbReference type="PANTHER" id="PTHR16062:SF19">
    <property type="entry name" value="PROTEIN POLYBROMO-1"/>
    <property type="match status" value="1"/>
</dbReference>
<evidence type="ECO:0000313" key="13">
    <source>
        <dbReference type="EMBL" id="GAA5814188.1"/>
    </source>
</evidence>
<evidence type="ECO:0000256" key="3">
    <source>
        <dbReference type="ARBA" id="ARBA00022853"/>
    </source>
</evidence>
<feature type="domain" description="Bromo" evidence="12">
    <location>
        <begin position="443"/>
        <end position="513"/>
    </location>
</feature>
<keyword evidence="10" id="KW-0175">Coiled coil</keyword>
<dbReference type="PROSITE" id="PS50014">
    <property type="entry name" value="BROMODOMAIN_2"/>
    <property type="match status" value="2"/>
</dbReference>
<feature type="region of interest" description="Disordered" evidence="11">
    <location>
        <begin position="311"/>
        <end position="351"/>
    </location>
</feature>
<keyword evidence="4" id="KW-0805">Transcription regulation</keyword>
<evidence type="ECO:0000256" key="10">
    <source>
        <dbReference type="SAM" id="Coils"/>
    </source>
</evidence>
<dbReference type="PROSITE" id="PS50297">
    <property type="entry name" value="ANK_REP_REGION"/>
    <property type="match status" value="1"/>
</dbReference>
<evidence type="ECO:0000259" key="12">
    <source>
        <dbReference type="PROSITE" id="PS50014"/>
    </source>
</evidence>
<dbReference type="InterPro" id="IPR001487">
    <property type="entry name" value="Bromodomain"/>
</dbReference>
<dbReference type="SMART" id="SM00297">
    <property type="entry name" value="BROMO"/>
    <property type="match status" value="2"/>
</dbReference>
<dbReference type="Gene3D" id="1.20.920.10">
    <property type="entry name" value="Bromodomain-like"/>
    <property type="match status" value="2"/>
</dbReference>
<feature type="region of interest" description="Disordered" evidence="11">
    <location>
        <begin position="1"/>
        <end position="40"/>
    </location>
</feature>
<evidence type="ECO:0000256" key="2">
    <source>
        <dbReference type="ARBA" id="ARBA00022737"/>
    </source>
</evidence>
<gene>
    <name evidence="13" type="ORF">MFLAVUS_007681</name>
</gene>
<evidence type="ECO:0000256" key="5">
    <source>
        <dbReference type="ARBA" id="ARBA00023117"/>
    </source>
</evidence>
<protein>
    <recommendedName>
        <fullName evidence="12">Bromo domain-containing protein</fullName>
    </recommendedName>
</protein>
<feature type="repeat" description="ANK" evidence="8">
    <location>
        <begin position="227"/>
        <end position="259"/>
    </location>
</feature>
<keyword evidence="14" id="KW-1185">Reference proteome</keyword>
<feature type="compositionally biased region" description="Low complexity" evidence="11">
    <location>
        <begin position="323"/>
        <end position="351"/>
    </location>
</feature>
<dbReference type="InterPro" id="IPR018359">
    <property type="entry name" value="Bromodomain_CS"/>
</dbReference>
<keyword evidence="3" id="KW-0156">Chromatin regulator</keyword>
<dbReference type="PANTHER" id="PTHR16062">
    <property type="entry name" value="SWI/SNF-RELATED"/>
    <property type="match status" value="1"/>
</dbReference>
<dbReference type="PRINTS" id="PR00503">
    <property type="entry name" value="BROMODOMAIN"/>
</dbReference>
<dbReference type="PROSITE" id="PS50088">
    <property type="entry name" value="ANK_REPEAT"/>
    <property type="match status" value="1"/>
</dbReference>
<dbReference type="Pfam" id="PF00439">
    <property type="entry name" value="Bromodomain"/>
    <property type="match status" value="2"/>
</dbReference>
<organism evidence="13 14">
    <name type="scientific">Mucor flavus</name>
    <dbReference type="NCBI Taxonomy" id="439312"/>
    <lineage>
        <taxon>Eukaryota</taxon>
        <taxon>Fungi</taxon>
        <taxon>Fungi incertae sedis</taxon>
        <taxon>Mucoromycota</taxon>
        <taxon>Mucoromycotina</taxon>
        <taxon>Mucoromycetes</taxon>
        <taxon>Mucorales</taxon>
        <taxon>Mucorineae</taxon>
        <taxon>Mucoraceae</taxon>
        <taxon>Mucor</taxon>
    </lineage>
</organism>
<feature type="region of interest" description="Disordered" evidence="11">
    <location>
        <begin position="373"/>
        <end position="411"/>
    </location>
</feature>
<dbReference type="EMBL" id="BAABUK010000020">
    <property type="protein sequence ID" value="GAA5814188.1"/>
    <property type="molecule type" value="Genomic_DNA"/>
</dbReference>
<dbReference type="InterPro" id="IPR002110">
    <property type="entry name" value="Ankyrin_rpt"/>
</dbReference>
<sequence length="828" mass="94960">MEGRPKRSTILEKDYRERKRARRRSSEKSVTSPTIQHTEEPVSYATLERLYKDILQFKDPEDDEYELSTLFLELPSKKMYPDYYQVIKNPIALEDMKAKLDAKRYSTMSQFKADIDLMVANAKKYNVKGSQVYGDAVKIQKFVKAWTPPKEKAIVKLPAGAFSHSPLTKIKAIKLRAVNKHKPKSNINELMEAISKKETKRSLELLEQDENLDPNELVPVEMFSDTFTWSPLHAASYYGDVKLAEALISRGANVELNDTWYSATPLGWAAFGDKDKVVKLLVQKYNANVKAKNIHGQVPFDVVSNQADPRWIGLLKPPTPKAQKQSLPQPTQQPQQPQVQQQHQQLPSQTLQPQVQQQIQLANHQAILQKQLQQQRQAVMNPPQTHVSAIDGQSIRKRRGRPPKSETDAAAVRPTKEIDISTFDPVAFEIELFNAIRTHTDNLGRLYSELFEDLPDRSEYPEYYKTIKNPRSLSEIAEKMQTRSYPNLHSWMNDMKLVFENALSFNEPGSRIFRDAKLLMRLLHRLKERILARLGVPISQEDAVFRLSLSNRPFDVDSLSEDKRKIKRFLTNNKSRTQSIEPENSQMPIMNPYILQQAQLLQQQQQQQHQQHQQQMLLQQQILLQQQQQQQILQRQLQQQQQSLTHQQIPPPSAAIPQPHMLMQAPLYDINAFNGRVPPTNLSPVPESSAQSQKSPLNKASDEFYALFSKGGFFLNGLKLSSNNNQQFDMSIPGKCLGHSIIVPAQVKGLVIQAEFPKELKEEENRLSIVVLQNNVRLNTVKDTWTTVPLVKGMNSIKINITANITQPDATLPEYKSQIYHLFITQTW</sequence>
<dbReference type="InterPro" id="IPR036427">
    <property type="entry name" value="Bromodomain-like_sf"/>
</dbReference>
<evidence type="ECO:0000256" key="11">
    <source>
        <dbReference type="SAM" id="MobiDB-lite"/>
    </source>
</evidence>
<dbReference type="Gene3D" id="1.25.40.20">
    <property type="entry name" value="Ankyrin repeat-containing domain"/>
    <property type="match status" value="1"/>
</dbReference>
<dbReference type="SUPFAM" id="SSF47370">
    <property type="entry name" value="Bromodomain"/>
    <property type="match status" value="2"/>
</dbReference>
<dbReference type="Pfam" id="PF12796">
    <property type="entry name" value="Ank_2"/>
    <property type="match status" value="1"/>
</dbReference>
<evidence type="ECO:0000256" key="7">
    <source>
        <dbReference type="ARBA" id="ARBA00023242"/>
    </source>
</evidence>
<accession>A0ABP9Z4Z2</accession>
<evidence type="ECO:0000256" key="4">
    <source>
        <dbReference type="ARBA" id="ARBA00023015"/>
    </source>
</evidence>
<name>A0ABP9Z4Z2_9FUNG</name>
<feature type="coiled-coil region" evidence="10">
    <location>
        <begin position="595"/>
        <end position="643"/>
    </location>
</feature>
<feature type="compositionally biased region" description="Basic and acidic residues" evidence="11">
    <location>
        <begin position="1"/>
        <end position="17"/>
    </location>
</feature>
<evidence type="ECO:0000256" key="1">
    <source>
        <dbReference type="ARBA" id="ARBA00004123"/>
    </source>
</evidence>
<feature type="domain" description="Bromo" evidence="12">
    <location>
        <begin position="63"/>
        <end position="133"/>
    </location>
</feature>
<comment type="subcellular location">
    <subcellularLocation>
        <location evidence="1">Nucleus</location>
    </subcellularLocation>
</comment>
<comment type="caution">
    <text evidence="13">The sequence shown here is derived from an EMBL/GenBank/DDBJ whole genome shotgun (WGS) entry which is preliminary data.</text>
</comment>
<evidence type="ECO:0000256" key="8">
    <source>
        <dbReference type="PROSITE-ProRule" id="PRU00023"/>
    </source>
</evidence>
<dbReference type="Proteomes" id="UP001473302">
    <property type="component" value="Unassembled WGS sequence"/>
</dbReference>
<dbReference type="InterPro" id="IPR037382">
    <property type="entry name" value="Rsc/polybromo"/>
</dbReference>
<evidence type="ECO:0000256" key="9">
    <source>
        <dbReference type="PROSITE-ProRule" id="PRU00035"/>
    </source>
</evidence>
<keyword evidence="6" id="KW-0804">Transcription</keyword>
<keyword evidence="8" id="KW-0040">ANK repeat</keyword>
<dbReference type="SMART" id="SM00248">
    <property type="entry name" value="ANK"/>
    <property type="match status" value="2"/>
</dbReference>